<dbReference type="SUPFAM" id="SSF159672">
    <property type="entry name" value="CbiG N-terminal domain-like"/>
    <property type="match status" value="1"/>
</dbReference>
<feature type="domain" description="Cobalamin synthesis G N-terminal" evidence="2">
    <location>
        <begin position="83"/>
        <end position="163"/>
    </location>
</feature>
<dbReference type="Proteomes" id="UP000242958">
    <property type="component" value="Unassembled WGS sequence"/>
</dbReference>
<dbReference type="PANTHER" id="PTHR37477:SF1">
    <property type="entry name" value="COBALT-PRECORRIN-5A HYDROLASE"/>
    <property type="match status" value="1"/>
</dbReference>
<evidence type="ECO:0000259" key="1">
    <source>
        <dbReference type="Pfam" id="PF01890"/>
    </source>
</evidence>
<name>A0A2J8B7M0_9FIRM</name>
<comment type="caution">
    <text evidence="3">The sequence shown here is derived from an EMBL/GenBank/DDBJ whole genome shotgun (WGS) entry which is preliminary data.</text>
</comment>
<dbReference type="SUPFAM" id="SSF159664">
    <property type="entry name" value="CobE/GbiG C-terminal domain-like"/>
    <property type="match status" value="1"/>
</dbReference>
<dbReference type="Gene3D" id="3.40.50.11220">
    <property type="match status" value="1"/>
</dbReference>
<dbReference type="InterPro" id="IPR002750">
    <property type="entry name" value="CobE/GbiG_C"/>
</dbReference>
<evidence type="ECO:0000259" key="2">
    <source>
        <dbReference type="Pfam" id="PF11760"/>
    </source>
</evidence>
<sequence length="381" mass="42142">MDMSVVYCIIRILVIILERAKREKKIMTKGDAIFLISVSSRGRDTSIQLAQDLQGQHQDIRVYTLAAYKIEGVAEIKGDVSSFVKSIFYQAKAIIFCCAMGIVVRSIAPYLKGKDVDPAVLCMDEKGAFVIPVISGHLGGANSLARQVARLIKGKAIITTATDINHEFAIDEWSVQQHCLLEPLAMIKRFSATLLEKGCVGINSEFPVETPLPQGLSWEVEDIGMVVTARMDYRPFKKNLLVHPQVLHVGIGCRAGISKQQIDSAFFAVVDKFHLSTGSIKALHTIDIKKDEVGLSEFASSWHWPIYYHSAEILKKVKGSKSSSSFVTQTVGVDNVCERAALCGIEGKLIVEKQKHEGVTIAIVQEDYMVLWSKEESICKK</sequence>
<feature type="domain" description="CobE/GbiG C-terminal" evidence="1">
    <location>
        <begin position="247"/>
        <end position="363"/>
    </location>
</feature>
<dbReference type="InterPro" id="IPR036518">
    <property type="entry name" value="CobE/GbiG_C_sf"/>
</dbReference>
<dbReference type="PANTHER" id="PTHR37477">
    <property type="entry name" value="COBALT-PRECORRIN-5A HYDROLASE"/>
    <property type="match status" value="1"/>
</dbReference>
<dbReference type="GO" id="GO:0009236">
    <property type="term" value="P:cobalamin biosynthetic process"/>
    <property type="evidence" value="ECO:0007669"/>
    <property type="project" value="InterPro"/>
</dbReference>
<accession>A0A2J8B7M0</accession>
<dbReference type="Gene3D" id="3.30.420.180">
    <property type="entry name" value="CobE/GbiG C-terminal domain"/>
    <property type="match status" value="1"/>
</dbReference>
<dbReference type="InterPro" id="IPR038029">
    <property type="entry name" value="GbiG_N_sf"/>
</dbReference>
<dbReference type="AlphaFoldDB" id="A0A2J8B7M0"/>
<dbReference type="Pfam" id="PF11760">
    <property type="entry name" value="CbiG_N"/>
    <property type="match status" value="1"/>
</dbReference>
<dbReference type="EMBL" id="NFMF01000011">
    <property type="protein sequence ID" value="PNH20754.1"/>
    <property type="molecule type" value="Genomic_DNA"/>
</dbReference>
<dbReference type="Pfam" id="PF01890">
    <property type="entry name" value="CbiG_C"/>
    <property type="match status" value="1"/>
</dbReference>
<dbReference type="InterPro" id="IPR021744">
    <property type="entry name" value="CbiG_N"/>
</dbReference>
<protein>
    <recommendedName>
        <fullName evidence="5">Cobalamin biosynthesis protein CbiG</fullName>
    </recommendedName>
</protein>
<gene>
    <name evidence="3" type="ORF">CAL30_06825</name>
</gene>
<dbReference type="InterPro" id="IPR052553">
    <property type="entry name" value="CbiG_hydrolase"/>
</dbReference>
<reference evidence="3 4" key="1">
    <citation type="submission" date="2017-05" db="EMBL/GenBank/DDBJ databases">
        <authorList>
            <person name="Song R."/>
            <person name="Chenine A.L."/>
            <person name="Ruprecht R.M."/>
        </authorList>
    </citation>
    <scope>NUCLEOTIDE SEQUENCE [LARGE SCALE GENOMIC DNA]</scope>
    <source>
        <strain evidence="3 4">KA00229</strain>
    </source>
</reference>
<evidence type="ECO:0000313" key="4">
    <source>
        <dbReference type="Proteomes" id="UP000242958"/>
    </source>
</evidence>
<evidence type="ECO:0000313" key="3">
    <source>
        <dbReference type="EMBL" id="PNH20754.1"/>
    </source>
</evidence>
<organism evidence="3 4">
    <name type="scientific">Megasphaera hutchinsoni</name>
    <dbReference type="NCBI Taxonomy" id="1588748"/>
    <lineage>
        <taxon>Bacteria</taxon>
        <taxon>Bacillati</taxon>
        <taxon>Bacillota</taxon>
        <taxon>Negativicutes</taxon>
        <taxon>Veillonellales</taxon>
        <taxon>Veillonellaceae</taxon>
        <taxon>Megasphaera</taxon>
    </lineage>
</organism>
<evidence type="ECO:0008006" key="5">
    <source>
        <dbReference type="Google" id="ProtNLM"/>
    </source>
</evidence>
<proteinExistence type="predicted"/>